<reference evidence="2" key="1">
    <citation type="journal article" date="2019" name="Int. J. Syst. Evol. Microbiol.">
        <title>The Global Catalogue of Microorganisms (GCM) 10K type strain sequencing project: providing services to taxonomists for standard genome sequencing and annotation.</title>
        <authorList>
            <consortium name="The Broad Institute Genomics Platform"/>
            <consortium name="The Broad Institute Genome Sequencing Center for Infectious Disease"/>
            <person name="Wu L."/>
            <person name="Ma J."/>
        </authorList>
    </citation>
    <scope>NUCLEOTIDE SEQUENCE [LARGE SCALE GENOMIC DNA]</scope>
    <source>
        <strain evidence="2">JCM 15443</strain>
    </source>
</reference>
<organism evidence="1 2">
    <name type="scientific">Deinococcus aerophilus</name>
    <dbReference type="NCBI Taxonomy" id="522488"/>
    <lineage>
        <taxon>Bacteria</taxon>
        <taxon>Thermotogati</taxon>
        <taxon>Deinococcota</taxon>
        <taxon>Deinococci</taxon>
        <taxon>Deinococcales</taxon>
        <taxon>Deinococcaceae</taxon>
        <taxon>Deinococcus</taxon>
    </lineage>
</organism>
<name>A0ABQ2GY87_9DEIO</name>
<evidence type="ECO:0000313" key="2">
    <source>
        <dbReference type="Proteomes" id="UP000661918"/>
    </source>
</evidence>
<protein>
    <submittedName>
        <fullName evidence="1">Uncharacterized protein</fullName>
    </submittedName>
</protein>
<evidence type="ECO:0000313" key="1">
    <source>
        <dbReference type="EMBL" id="GGM17410.1"/>
    </source>
</evidence>
<proteinExistence type="predicted"/>
<keyword evidence="2" id="KW-1185">Reference proteome</keyword>
<gene>
    <name evidence="1" type="ORF">GCM10010841_27100</name>
</gene>
<accession>A0ABQ2GY87</accession>
<sequence length="153" mass="16125">MALTPDRVLRGLPGVTVTEAPVSGRNHSFAVYRRVGTSPVRVLITPGAAGNSSTINTVLVYVEAPSATAFQRQALVEVARGFFQACAPQMAVQAAPLWTELTRTSWAAARGWQNRVLGSVRVGWSGPEGLTVAGTEASGLSVEWPGDSGRCVF</sequence>
<dbReference type="Proteomes" id="UP000661918">
    <property type="component" value="Unassembled WGS sequence"/>
</dbReference>
<comment type="caution">
    <text evidence="1">The sequence shown here is derived from an EMBL/GenBank/DDBJ whole genome shotgun (WGS) entry which is preliminary data.</text>
</comment>
<dbReference type="EMBL" id="BMOM01000028">
    <property type="protein sequence ID" value="GGM17410.1"/>
    <property type="molecule type" value="Genomic_DNA"/>
</dbReference>